<accession>A0A0F9CDR2</accession>
<protein>
    <submittedName>
        <fullName evidence="1">Uncharacterized protein</fullName>
    </submittedName>
</protein>
<organism evidence="1">
    <name type="scientific">marine sediment metagenome</name>
    <dbReference type="NCBI Taxonomy" id="412755"/>
    <lineage>
        <taxon>unclassified sequences</taxon>
        <taxon>metagenomes</taxon>
        <taxon>ecological metagenomes</taxon>
    </lineage>
</organism>
<comment type="caution">
    <text evidence="1">The sequence shown here is derived from an EMBL/GenBank/DDBJ whole genome shotgun (WGS) entry which is preliminary data.</text>
</comment>
<proteinExistence type="predicted"/>
<evidence type="ECO:0000313" key="1">
    <source>
        <dbReference type="EMBL" id="KKL47518.1"/>
    </source>
</evidence>
<dbReference type="EMBL" id="LAZR01033634">
    <property type="protein sequence ID" value="KKL47518.1"/>
    <property type="molecule type" value="Genomic_DNA"/>
</dbReference>
<sequence>MKSKIKVTKTQRKWWVLSKAYHDYAEILAVCKTKKEAKRLRYQNKSFMDASIDNAPEYMHQY</sequence>
<gene>
    <name evidence="1" type="ORF">LCGC14_2334760</name>
</gene>
<name>A0A0F9CDR2_9ZZZZ</name>
<reference evidence="1" key="1">
    <citation type="journal article" date="2015" name="Nature">
        <title>Complex archaea that bridge the gap between prokaryotes and eukaryotes.</title>
        <authorList>
            <person name="Spang A."/>
            <person name="Saw J.H."/>
            <person name="Jorgensen S.L."/>
            <person name="Zaremba-Niedzwiedzka K."/>
            <person name="Martijn J."/>
            <person name="Lind A.E."/>
            <person name="van Eijk R."/>
            <person name="Schleper C."/>
            <person name="Guy L."/>
            <person name="Ettema T.J."/>
        </authorList>
    </citation>
    <scope>NUCLEOTIDE SEQUENCE</scope>
</reference>
<dbReference type="AlphaFoldDB" id="A0A0F9CDR2"/>